<evidence type="ECO:0000313" key="1">
    <source>
        <dbReference type="EMBL" id="QWZ08839.1"/>
    </source>
</evidence>
<accession>A0A975Y0Z3</accession>
<sequence length="57" mass="6743">MNTFELELLSEWDERETSEVLVEFVRQRRRLPSYDDLVEQSRKKVPRCTDLRAASGG</sequence>
<reference evidence="1" key="1">
    <citation type="submission" date="2021-06" db="EMBL/GenBank/DDBJ databases">
        <title>Complete genome sequence of Nocardioides sp. G188.</title>
        <authorList>
            <person name="Im W.-T."/>
        </authorList>
    </citation>
    <scope>NUCLEOTIDE SEQUENCE</scope>
    <source>
        <strain evidence="1">G188</strain>
    </source>
</reference>
<dbReference type="Proteomes" id="UP000683575">
    <property type="component" value="Chromosome"/>
</dbReference>
<gene>
    <name evidence="1" type="ORF">KRR39_03010</name>
</gene>
<protein>
    <submittedName>
        <fullName evidence="1">Uncharacterized protein</fullName>
    </submittedName>
</protein>
<dbReference type="AlphaFoldDB" id="A0A975Y0Z3"/>
<dbReference type="KEGG" id="nps:KRR39_03010"/>
<keyword evidence="2" id="KW-1185">Reference proteome</keyword>
<organism evidence="1 2">
    <name type="scientific">Nocardioides panacis</name>
    <dbReference type="NCBI Taxonomy" id="2849501"/>
    <lineage>
        <taxon>Bacteria</taxon>
        <taxon>Bacillati</taxon>
        <taxon>Actinomycetota</taxon>
        <taxon>Actinomycetes</taxon>
        <taxon>Propionibacteriales</taxon>
        <taxon>Nocardioidaceae</taxon>
        <taxon>Nocardioides</taxon>
    </lineage>
</organism>
<dbReference type="RefSeq" id="WP_216940685.1">
    <property type="nucleotide sequence ID" value="NZ_CP077062.1"/>
</dbReference>
<evidence type="ECO:0000313" key="2">
    <source>
        <dbReference type="Proteomes" id="UP000683575"/>
    </source>
</evidence>
<dbReference type="EMBL" id="CP077062">
    <property type="protein sequence ID" value="QWZ08839.1"/>
    <property type="molecule type" value="Genomic_DNA"/>
</dbReference>
<name>A0A975Y0Z3_9ACTN</name>
<proteinExistence type="predicted"/>